<accession>A0ABQ9WU68</accession>
<evidence type="ECO:0000313" key="4">
    <source>
        <dbReference type="EMBL" id="KAK2943036.1"/>
    </source>
</evidence>
<evidence type="ECO:0000256" key="1">
    <source>
        <dbReference type="SAM" id="MobiDB-lite"/>
    </source>
</evidence>
<keyword evidence="2" id="KW-0472">Membrane</keyword>
<comment type="caution">
    <text evidence="4">The sequence shown here is derived from an EMBL/GenBank/DDBJ whole genome shotgun (WGS) entry which is preliminary data.</text>
</comment>
<name>A0ABQ9WU68_9EUKA</name>
<dbReference type="InterPro" id="IPR001245">
    <property type="entry name" value="Ser-Thr/Tyr_kinase_cat_dom"/>
</dbReference>
<evidence type="ECO:0000259" key="3">
    <source>
        <dbReference type="Pfam" id="PF07714"/>
    </source>
</evidence>
<reference evidence="4 5" key="1">
    <citation type="journal article" date="2022" name="bioRxiv">
        <title>Genomics of Preaxostyla Flagellates Illuminates Evolutionary Transitions and the Path Towards Mitochondrial Loss.</title>
        <authorList>
            <person name="Novak L.V.F."/>
            <person name="Treitli S.C."/>
            <person name="Pyrih J."/>
            <person name="Halakuc P."/>
            <person name="Pipaliya S.V."/>
            <person name="Vacek V."/>
            <person name="Brzon O."/>
            <person name="Soukal P."/>
            <person name="Eme L."/>
            <person name="Dacks J.B."/>
            <person name="Karnkowska A."/>
            <person name="Elias M."/>
            <person name="Hampl V."/>
        </authorList>
    </citation>
    <scope>NUCLEOTIDE SEQUENCE [LARGE SCALE GENOMIC DNA]</scope>
    <source>
        <strain evidence="4">NAU3</strain>
        <tissue evidence="4">Gut</tissue>
    </source>
</reference>
<feature type="compositionally biased region" description="Polar residues" evidence="1">
    <location>
        <begin position="1210"/>
        <end position="1226"/>
    </location>
</feature>
<dbReference type="InterPro" id="IPR011009">
    <property type="entry name" value="Kinase-like_dom_sf"/>
</dbReference>
<dbReference type="Pfam" id="PF07714">
    <property type="entry name" value="PK_Tyr_Ser-Thr"/>
    <property type="match status" value="1"/>
</dbReference>
<feature type="domain" description="Serine-threonine/tyrosine-protein kinase catalytic" evidence="3">
    <location>
        <begin position="1224"/>
        <end position="1330"/>
    </location>
</feature>
<feature type="transmembrane region" description="Helical" evidence="2">
    <location>
        <begin position="1021"/>
        <end position="1045"/>
    </location>
</feature>
<dbReference type="SUPFAM" id="SSF51126">
    <property type="entry name" value="Pectin lyase-like"/>
    <property type="match status" value="1"/>
</dbReference>
<evidence type="ECO:0000313" key="5">
    <source>
        <dbReference type="Proteomes" id="UP001281761"/>
    </source>
</evidence>
<dbReference type="InterPro" id="IPR011050">
    <property type="entry name" value="Pectin_lyase_fold/virulence"/>
</dbReference>
<dbReference type="Gene3D" id="1.10.510.10">
    <property type="entry name" value="Transferase(Phosphotransferase) domain 1"/>
    <property type="match status" value="1"/>
</dbReference>
<protein>
    <recommendedName>
        <fullName evidence="3">Serine-threonine/tyrosine-protein kinase catalytic domain-containing protein</fullName>
    </recommendedName>
</protein>
<organism evidence="4 5">
    <name type="scientific">Blattamonas nauphoetae</name>
    <dbReference type="NCBI Taxonomy" id="2049346"/>
    <lineage>
        <taxon>Eukaryota</taxon>
        <taxon>Metamonada</taxon>
        <taxon>Preaxostyla</taxon>
        <taxon>Oxymonadida</taxon>
        <taxon>Blattamonas</taxon>
    </lineage>
</organism>
<feature type="region of interest" description="Disordered" evidence="1">
    <location>
        <begin position="1202"/>
        <end position="1229"/>
    </location>
</feature>
<feature type="region of interest" description="Disordered" evidence="1">
    <location>
        <begin position="51"/>
        <end position="71"/>
    </location>
</feature>
<feature type="region of interest" description="Disordered" evidence="1">
    <location>
        <begin position="1084"/>
        <end position="1109"/>
    </location>
</feature>
<dbReference type="Proteomes" id="UP001281761">
    <property type="component" value="Unassembled WGS sequence"/>
</dbReference>
<proteinExistence type="predicted"/>
<dbReference type="SUPFAM" id="SSF56112">
    <property type="entry name" value="Protein kinase-like (PK-like)"/>
    <property type="match status" value="1"/>
</dbReference>
<dbReference type="EMBL" id="JARBJD010000367">
    <property type="protein sequence ID" value="KAK2943036.1"/>
    <property type="molecule type" value="Genomic_DNA"/>
</dbReference>
<keyword evidence="2" id="KW-0812">Transmembrane</keyword>
<gene>
    <name evidence="4" type="ORF">BLNAU_22047</name>
</gene>
<sequence length="1349" mass="145834">MRLPSTFPCSCSFLTRRLIGVSVSESTNHLSGTSGMPLDWAGSSLLSNSSFSSSTTNDAPDPIAEPMPEQGKDIDLHESEDAQIVLSQPSNDYTVHNQVWIVNCAFSTLSSSSGGAAVSIDGYRAAVVVKDSSFEQCRAPNRNGGAIYVFHNLGTSRFSFTLFNCDFTNNTAEIGGHLSLQAYHPVTVAQCTFADSRSTSASPLKQRYSLYFIFEGNCRFDNSTISNNEGSDVGGIYFNHDPITGSITLTDVLFKNNVCTNTTVNNHVSDCIFRRSGSAKYSCFDCFSTSAHPRIGTYAAGSIFPNWIGPSITSFVQTNKTNENEDGFEVVLSFEGVFTGTSRKYDVTLESDDGTVFVAEKVSFSKIAGTVTIALNHPSVPCLSSSTTYSIVDVKKSASQSTSNEFVVGGEEEPDWTWWHHTAESRADKMVGLSFTTPKGPTLTKVKAEPNTSNLNEAIVVVTVDRILAGSFELIVFDASDELKTEISIGSFTFAASSTQTSSSQTVMLRPLGLLSNGKTYKVKSLASSTLSVSHSSPPFSVPAPPTLTDVRFTFATASNTTFHLILEGTDLPVDETFLVSLKDVSNPIEVTFSTPSEGSSAELALGWSDTLQFDTAYPLVSVVHKGSSGFSMPFTDLTLETGTRPDPLSLFACDSGSSDPKFCGSMDRPCSSVDVAWMSVEAYSAQTVSLVLVNTTLLSSQMVIKTGQSVIVEKHVLPPSLVIPSTASLGDSASLVSVAGALVLEKVDIDVQIDALSFVLFDVNGGKLMMDSVHISGVPSSSDVLDGIEGLCSWETGLIKLHEGKMDTHSCEFSSIGMGEIWMESSNLSLSSTQILSNGMRFSLFPLAQQDVMCKSGHITILPSASDTTDDHWISSTPECSVVLNGSELKSPHFVPSLDANKSKSTLSKKKDSFSVLIVGSKLLPCGLKLEVSESSSSSSQSSQSNSSPVEIPLSFSSADLWNETHINLSIASSSLSALSLKGTWSARLLFGQDGVTESFTFLNSLKDRKAESLQQSLPWLIPVIVCSVLLLLAVLVVVVVVVCRRQRQTAKSDSSTLLSQQELSEDDVAKMEVEMHAYPTTNGLIGHKVNDPQTAMASDENGDTQPDFHPESAQPICEPVQAMKCEGQFEMEIVDGQDTLYNRIHTGDGIAEGKRREIERKIVRGMLKMVEKHNLGTGTRISPHWILLNRDASVFIRVESENEEKPEQNNPSLPNHTQPSVSQTRMKDGIEEIRWRSPEQGEKEGELKEGVEASKVMVFRLGLIVWEIETGLVPFGELDAVNAHRNLAAGIALPLQKVSVASMRELITGCLQIDADQRITLQQVLAKLEEMPKGSAKEEMKDPFAKL</sequence>
<keyword evidence="5" id="KW-1185">Reference proteome</keyword>
<evidence type="ECO:0000256" key="2">
    <source>
        <dbReference type="SAM" id="Phobius"/>
    </source>
</evidence>
<keyword evidence="2" id="KW-1133">Transmembrane helix</keyword>